<dbReference type="Proteomes" id="UP000076580">
    <property type="component" value="Chromosome 02"/>
</dbReference>
<name>A0A151GNU3_DRECN</name>
<keyword evidence="9" id="KW-1185">Reference proteome</keyword>
<dbReference type="EMBL" id="LAYC01000002">
    <property type="protein sequence ID" value="KYK58760.1"/>
    <property type="molecule type" value="Genomic_DNA"/>
</dbReference>
<accession>A0A151GNU3</accession>
<dbReference type="InterPro" id="IPR036052">
    <property type="entry name" value="TrpB-like_PALP_sf"/>
</dbReference>
<protein>
    <recommendedName>
        <fullName evidence="3">L-serine ammonia-lyase</fullName>
        <ecNumber evidence="3">4.3.1.17</ecNumber>
    </recommendedName>
</protein>
<proteinExistence type="inferred from homology"/>
<dbReference type="InterPro" id="IPR001926">
    <property type="entry name" value="TrpB-like_PALP"/>
</dbReference>
<evidence type="ECO:0000256" key="6">
    <source>
        <dbReference type="ARBA" id="ARBA00049406"/>
    </source>
</evidence>
<dbReference type="FunCoup" id="A0A151GNU3">
    <property type="interactions" value="423"/>
</dbReference>
<dbReference type="InParanoid" id="A0A151GNU3"/>
<dbReference type="GO" id="GO:0006565">
    <property type="term" value="P:L-serine catabolic process"/>
    <property type="evidence" value="ECO:0007669"/>
    <property type="project" value="TreeGrafter"/>
</dbReference>
<reference evidence="8 9" key="1">
    <citation type="journal article" date="2016" name="Sci. Rep.">
        <title>Insights into Adaptations to a Near-Obligate Nematode Endoparasitic Lifestyle from the Finished Genome of Drechmeria coniospora.</title>
        <authorList>
            <person name="Zhang L."/>
            <person name="Zhou Z."/>
            <person name="Guo Q."/>
            <person name="Fokkens L."/>
            <person name="Miskei M."/>
            <person name="Pocsi I."/>
            <person name="Zhang W."/>
            <person name="Chen M."/>
            <person name="Wang L."/>
            <person name="Sun Y."/>
            <person name="Donzelli B.G."/>
            <person name="Gibson D.M."/>
            <person name="Nelson D.R."/>
            <person name="Luo J.G."/>
            <person name="Rep M."/>
            <person name="Liu H."/>
            <person name="Yang S."/>
            <person name="Wang J."/>
            <person name="Krasnoff S.B."/>
            <person name="Xu Y."/>
            <person name="Molnar I."/>
            <person name="Lin M."/>
        </authorList>
    </citation>
    <scope>NUCLEOTIDE SEQUENCE [LARGE SCALE GENOMIC DNA]</scope>
    <source>
        <strain evidence="8 9">ARSEF 6962</strain>
    </source>
</reference>
<feature type="domain" description="Tryptophan synthase beta chain-like PALP" evidence="7">
    <location>
        <begin position="11"/>
        <end position="116"/>
    </location>
</feature>
<dbReference type="PANTHER" id="PTHR48078">
    <property type="entry name" value="THREONINE DEHYDRATASE, MITOCHONDRIAL-RELATED"/>
    <property type="match status" value="1"/>
</dbReference>
<dbReference type="GO" id="GO:0004794">
    <property type="term" value="F:threonine deaminase activity"/>
    <property type="evidence" value="ECO:0007669"/>
    <property type="project" value="TreeGrafter"/>
</dbReference>
<evidence type="ECO:0000256" key="2">
    <source>
        <dbReference type="ARBA" id="ARBA00010869"/>
    </source>
</evidence>
<evidence type="ECO:0000259" key="7">
    <source>
        <dbReference type="Pfam" id="PF00291"/>
    </source>
</evidence>
<dbReference type="GeneID" id="63718421"/>
<sequence length="255" mass="26821">MKQDCSVPWIETPLVRSTALSKAAGCNILLKLENLQPSGSFKCRGIGNFVLQKLARLRAQTGPSAATRAHFYISSGGNAGLACVHAAARLGCRATVVVPLSTSPAMVGRLREAGADDGLDEQGMRRTQVIAVETDGADSLSQAAARERLVTLPAITSLCTSLGARRVCPKALECALRSTVSTVVLSDVDALDGCRRLADEERFLVEPSCGVVAAMCYDQRLAKLVKGFGEDSVVVLVVCGGSNVSLDMLQGKIQT</sequence>
<keyword evidence="5" id="KW-0456">Lyase</keyword>
<dbReference type="EC" id="4.3.1.17" evidence="3"/>
<evidence type="ECO:0000313" key="9">
    <source>
        <dbReference type="Proteomes" id="UP000076580"/>
    </source>
</evidence>
<comment type="similarity">
    <text evidence="2">Belongs to the serine/threonine dehydratase family.</text>
</comment>
<comment type="cofactor">
    <cofactor evidence="1">
        <name>pyridoxal 5'-phosphate</name>
        <dbReference type="ChEBI" id="CHEBI:597326"/>
    </cofactor>
</comment>
<dbReference type="GO" id="GO:0009097">
    <property type="term" value="P:isoleucine biosynthetic process"/>
    <property type="evidence" value="ECO:0007669"/>
    <property type="project" value="TreeGrafter"/>
</dbReference>
<dbReference type="InterPro" id="IPR050147">
    <property type="entry name" value="Ser/Thr_Dehydratase"/>
</dbReference>
<dbReference type="GO" id="GO:0006567">
    <property type="term" value="P:L-threonine catabolic process"/>
    <property type="evidence" value="ECO:0007669"/>
    <property type="project" value="TreeGrafter"/>
</dbReference>
<comment type="catalytic activity">
    <reaction evidence="6">
        <text>L-serine = pyruvate + NH4(+)</text>
        <dbReference type="Rhea" id="RHEA:19169"/>
        <dbReference type="ChEBI" id="CHEBI:15361"/>
        <dbReference type="ChEBI" id="CHEBI:28938"/>
        <dbReference type="ChEBI" id="CHEBI:33384"/>
        <dbReference type="EC" id="4.3.1.17"/>
    </reaction>
</comment>
<dbReference type="Gene3D" id="3.40.50.1100">
    <property type="match status" value="1"/>
</dbReference>
<dbReference type="STRING" id="98403.A0A151GNU3"/>
<dbReference type="GO" id="GO:0003941">
    <property type="term" value="F:L-serine ammonia-lyase activity"/>
    <property type="evidence" value="ECO:0007669"/>
    <property type="project" value="UniProtKB-EC"/>
</dbReference>
<gene>
    <name evidence="8" type="ORF">DCS_05778</name>
</gene>
<dbReference type="RefSeq" id="XP_040658112.1">
    <property type="nucleotide sequence ID" value="XM_040803079.1"/>
</dbReference>
<dbReference type="PANTHER" id="PTHR48078:SF2">
    <property type="entry name" value="CATABOLIC L-SERINE_THREONINE DEHYDRATASE"/>
    <property type="match status" value="1"/>
</dbReference>
<evidence type="ECO:0000256" key="4">
    <source>
        <dbReference type="ARBA" id="ARBA00022898"/>
    </source>
</evidence>
<evidence type="ECO:0000256" key="3">
    <source>
        <dbReference type="ARBA" id="ARBA00012093"/>
    </source>
</evidence>
<evidence type="ECO:0000313" key="8">
    <source>
        <dbReference type="EMBL" id="KYK58760.1"/>
    </source>
</evidence>
<feature type="domain" description="Tryptophan synthase beta chain-like PALP" evidence="7">
    <location>
        <begin position="123"/>
        <end position="240"/>
    </location>
</feature>
<dbReference type="AlphaFoldDB" id="A0A151GNU3"/>
<keyword evidence="4" id="KW-0663">Pyridoxal phosphate</keyword>
<evidence type="ECO:0000256" key="5">
    <source>
        <dbReference type="ARBA" id="ARBA00023239"/>
    </source>
</evidence>
<evidence type="ECO:0000256" key="1">
    <source>
        <dbReference type="ARBA" id="ARBA00001933"/>
    </source>
</evidence>
<comment type="caution">
    <text evidence="8">The sequence shown here is derived from an EMBL/GenBank/DDBJ whole genome shotgun (WGS) entry which is preliminary data.</text>
</comment>
<organism evidence="8 9">
    <name type="scientific">Drechmeria coniospora</name>
    <name type="common">Nematophagous fungus</name>
    <name type="synonym">Meria coniospora</name>
    <dbReference type="NCBI Taxonomy" id="98403"/>
    <lineage>
        <taxon>Eukaryota</taxon>
        <taxon>Fungi</taxon>
        <taxon>Dikarya</taxon>
        <taxon>Ascomycota</taxon>
        <taxon>Pezizomycotina</taxon>
        <taxon>Sordariomycetes</taxon>
        <taxon>Hypocreomycetidae</taxon>
        <taxon>Hypocreales</taxon>
        <taxon>Ophiocordycipitaceae</taxon>
        <taxon>Drechmeria</taxon>
    </lineage>
</organism>
<dbReference type="SUPFAM" id="SSF53686">
    <property type="entry name" value="Tryptophan synthase beta subunit-like PLP-dependent enzymes"/>
    <property type="match status" value="1"/>
</dbReference>
<dbReference type="Pfam" id="PF00291">
    <property type="entry name" value="PALP"/>
    <property type="match status" value="2"/>
</dbReference>